<evidence type="ECO:0000256" key="1">
    <source>
        <dbReference type="SAM" id="SignalP"/>
    </source>
</evidence>
<dbReference type="InterPro" id="IPR050600">
    <property type="entry name" value="SETD3_SETD6_MTase"/>
</dbReference>
<dbReference type="GO" id="GO:0016279">
    <property type="term" value="F:protein-lysine N-methyltransferase activity"/>
    <property type="evidence" value="ECO:0007669"/>
    <property type="project" value="TreeGrafter"/>
</dbReference>
<evidence type="ECO:0008006" key="4">
    <source>
        <dbReference type="Google" id="ProtNLM"/>
    </source>
</evidence>
<feature type="signal peptide" evidence="1">
    <location>
        <begin position="1"/>
        <end position="16"/>
    </location>
</feature>
<dbReference type="Proteomes" id="UP001162131">
    <property type="component" value="Unassembled WGS sequence"/>
</dbReference>
<dbReference type="PANTHER" id="PTHR13271">
    <property type="entry name" value="UNCHARACTERIZED PUTATIVE METHYLTRANSFERASE"/>
    <property type="match status" value="1"/>
</dbReference>
<dbReference type="InterPro" id="IPR046341">
    <property type="entry name" value="SET_dom_sf"/>
</dbReference>
<keyword evidence="1" id="KW-0732">Signal</keyword>
<sequence>MVGIQIFFWVLRSVSALETLGLDINFWPVGIQYFGAEMGYGAVAKQDIEKGTPSMIIPIDLVINSADPFPLSPYLNHLASEALLAYRLLWDRFSESPAKQFSKKWTEILPKEYNVLSIWNTTERSWMDEYSLKFLEYNHSFKPYEEFLKAKSSIEKLDWVPQELLDYRWFQWGYAAVLSRTWSYPAAYIKQARGEEVKPEDFAIRTTGMYPVAENVNHCTVPSKHRKPSIQLSMTMKDKWAAVMAQTNFKKGQEFCIEYDEDPNNGMLFKYGFVVEKNYLEEFFIEKKTKNCNEKVIEGGICQWALKSYELNPRLLEYLSKGKGKEEGLKSYISEVKNILKNSKYSIRELRRKNSAAEMLREKFAITYGVGQRLLLQEHVKFAMRDLLKNYSEKLKLIN</sequence>
<evidence type="ECO:0000313" key="3">
    <source>
        <dbReference type="Proteomes" id="UP001162131"/>
    </source>
</evidence>
<accession>A0AAU9IY34</accession>
<dbReference type="CDD" id="cd10527">
    <property type="entry name" value="SET_LSMT"/>
    <property type="match status" value="1"/>
</dbReference>
<comment type="caution">
    <text evidence="2">The sequence shown here is derived from an EMBL/GenBank/DDBJ whole genome shotgun (WGS) entry which is preliminary data.</text>
</comment>
<gene>
    <name evidence="2" type="ORF">BSTOLATCC_MIC20568</name>
</gene>
<reference evidence="2" key="1">
    <citation type="submission" date="2021-09" db="EMBL/GenBank/DDBJ databases">
        <authorList>
            <consortium name="AG Swart"/>
            <person name="Singh M."/>
            <person name="Singh A."/>
            <person name="Seah K."/>
            <person name="Emmerich C."/>
        </authorList>
    </citation>
    <scope>NUCLEOTIDE SEQUENCE</scope>
    <source>
        <strain evidence="2">ATCC30299</strain>
    </source>
</reference>
<proteinExistence type="predicted"/>
<dbReference type="AlphaFoldDB" id="A0AAU9IY34"/>
<evidence type="ECO:0000313" key="2">
    <source>
        <dbReference type="EMBL" id="CAG9318084.1"/>
    </source>
</evidence>
<dbReference type="Gene3D" id="3.90.1410.10">
    <property type="entry name" value="set domain protein methyltransferase, domain 1"/>
    <property type="match status" value="1"/>
</dbReference>
<dbReference type="PANTHER" id="PTHR13271:SF151">
    <property type="entry name" value="SET DOMAIN-CONTAINING PROTEIN 4"/>
    <property type="match status" value="1"/>
</dbReference>
<name>A0AAU9IY34_9CILI</name>
<dbReference type="SUPFAM" id="SSF82199">
    <property type="entry name" value="SET domain"/>
    <property type="match status" value="1"/>
</dbReference>
<protein>
    <recommendedName>
        <fullName evidence="4">SET domain-containing protein</fullName>
    </recommendedName>
</protein>
<dbReference type="EMBL" id="CAJZBQ010000020">
    <property type="protein sequence ID" value="CAG9318084.1"/>
    <property type="molecule type" value="Genomic_DNA"/>
</dbReference>
<keyword evidence="3" id="KW-1185">Reference proteome</keyword>
<organism evidence="2 3">
    <name type="scientific">Blepharisma stoltei</name>
    <dbReference type="NCBI Taxonomy" id="1481888"/>
    <lineage>
        <taxon>Eukaryota</taxon>
        <taxon>Sar</taxon>
        <taxon>Alveolata</taxon>
        <taxon>Ciliophora</taxon>
        <taxon>Postciliodesmatophora</taxon>
        <taxon>Heterotrichea</taxon>
        <taxon>Heterotrichida</taxon>
        <taxon>Blepharismidae</taxon>
        <taxon>Blepharisma</taxon>
    </lineage>
</organism>
<feature type="chain" id="PRO_5043863263" description="SET domain-containing protein" evidence="1">
    <location>
        <begin position="17"/>
        <end position="399"/>
    </location>
</feature>